<dbReference type="AlphaFoldDB" id="A0A7X0PJ34"/>
<keyword evidence="2" id="KW-1185">Reference proteome</keyword>
<proteinExistence type="predicted"/>
<dbReference type="RefSeq" id="WP_221480352.1">
    <property type="nucleotide sequence ID" value="NZ_JACHLK010000013.1"/>
</dbReference>
<evidence type="ECO:0000313" key="2">
    <source>
        <dbReference type="Proteomes" id="UP000575083"/>
    </source>
</evidence>
<organism evidence="1 2">
    <name type="scientific">Acidovorax soli</name>
    <dbReference type="NCBI Taxonomy" id="592050"/>
    <lineage>
        <taxon>Bacteria</taxon>
        <taxon>Pseudomonadati</taxon>
        <taxon>Pseudomonadota</taxon>
        <taxon>Betaproteobacteria</taxon>
        <taxon>Burkholderiales</taxon>
        <taxon>Comamonadaceae</taxon>
        <taxon>Acidovorax</taxon>
    </lineage>
</organism>
<reference evidence="1 2" key="1">
    <citation type="submission" date="2020-08" db="EMBL/GenBank/DDBJ databases">
        <title>Functional genomics of gut bacteria from endangered species of beetles.</title>
        <authorList>
            <person name="Carlos-Shanley C."/>
        </authorList>
    </citation>
    <scope>NUCLEOTIDE SEQUENCE [LARGE SCALE GENOMIC DNA]</scope>
    <source>
        <strain evidence="1 2">S00198</strain>
    </source>
</reference>
<dbReference type="Proteomes" id="UP000575083">
    <property type="component" value="Unassembled WGS sequence"/>
</dbReference>
<comment type="caution">
    <text evidence="1">The sequence shown here is derived from an EMBL/GenBank/DDBJ whole genome shotgun (WGS) entry which is preliminary data.</text>
</comment>
<sequence length="140" mass="15077">MATTVQEALVVSQPVAAPAQVVYDFARQMENLPQWASGLATGIEQCDGQWFTESPMGKVRVDMAPHNPFGVLDHDVTLPDGTTVHNAFRVTPCGEGASLLAFVVLRFEGVSQADFDADVAHVRKDLAALRQLLEARQASG</sequence>
<protein>
    <recommendedName>
        <fullName evidence="3">Polyketide cyclase / dehydrase and lipid transport</fullName>
    </recommendedName>
</protein>
<name>A0A7X0PJ34_9BURK</name>
<accession>A0A7X0PJ34</accession>
<evidence type="ECO:0008006" key="3">
    <source>
        <dbReference type="Google" id="ProtNLM"/>
    </source>
</evidence>
<evidence type="ECO:0000313" key="1">
    <source>
        <dbReference type="EMBL" id="MBB6562492.1"/>
    </source>
</evidence>
<dbReference type="Gene3D" id="3.30.530.20">
    <property type="match status" value="1"/>
</dbReference>
<dbReference type="EMBL" id="JACHLK010000013">
    <property type="protein sequence ID" value="MBB6562492.1"/>
    <property type="molecule type" value="Genomic_DNA"/>
</dbReference>
<dbReference type="InterPro" id="IPR023393">
    <property type="entry name" value="START-like_dom_sf"/>
</dbReference>
<dbReference type="SUPFAM" id="SSF55961">
    <property type="entry name" value="Bet v1-like"/>
    <property type="match status" value="1"/>
</dbReference>
<gene>
    <name evidence="1" type="ORF">HNP48_005205</name>
</gene>